<dbReference type="STRING" id="551991.SAMN05192529_109134"/>
<sequence>MTNMDILGQHDNLSVAQMALRSALVFCIGYILLRIGGWKIFGKKSALDYVIIIVMGSILAKIIIGDTAFFPGTMACLVMVLLSRCISGLCARYKGFSHLIEGRPLILYGEGRVFWENMIAASVSYEHLMQSLRLEMNTEDLQDIEVAQLESSGRISFIVKSDR</sequence>
<keyword evidence="5 7" id="KW-1133">Transmembrane helix</keyword>
<accession>A0A1H3YZL1</accession>
<evidence type="ECO:0000313" key="10">
    <source>
        <dbReference type="Proteomes" id="UP000199041"/>
    </source>
</evidence>
<dbReference type="InterPro" id="IPR023090">
    <property type="entry name" value="UPF0702_alpha/beta_dom_sf"/>
</dbReference>
<dbReference type="Gene3D" id="3.30.240.20">
    <property type="entry name" value="bsu07140 like domains"/>
    <property type="match status" value="1"/>
</dbReference>
<keyword evidence="4 7" id="KW-0812">Transmembrane</keyword>
<evidence type="ECO:0000259" key="8">
    <source>
        <dbReference type="Pfam" id="PF04239"/>
    </source>
</evidence>
<dbReference type="Pfam" id="PF04239">
    <property type="entry name" value="DUF421"/>
    <property type="match status" value="1"/>
</dbReference>
<protein>
    <recommendedName>
        <fullName evidence="8">YetF C-terminal domain-containing protein</fullName>
    </recommendedName>
</protein>
<feature type="domain" description="YetF C-terminal" evidence="8">
    <location>
        <begin position="93"/>
        <end position="162"/>
    </location>
</feature>
<dbReference type="PANTHER" id="PTHR34582">
    <property type="entry name" value="UPF0702 TRANSMEMBRANE PROTEIN YCAP"/>
    <property type="match status" value="1"/>
</dbReference>
<evidence type="ECO:0000256" key="1">
    <source>
        <dbReference type="ARBA" id="ARBA00004651"/>
    </source>
</evidence>
<organism evidence="9 10">
    <name type="scientific">Arachidicoccus rhizosphaerae</name>
    <dbReference type="NCBI Taxonomy" id="551991"/>
    <lineage>
        <taxon>Bacteria</taxon>
        <taxon>Pseudomonadati</taxon>
        <taxon>Bacteroidota</taxon>
        <taxon>Chitinophagia</taxon>
        <taxon>Chitinophagales</taxon>
        <taxon>Chitinophagaceae</taxon>
        <taxon>Arachidicoccus</taxon>
    </lineage>
</organism>
<comment type="similarity">
    <text evidence="2">Belongs to the UPF0702 family.</text>
</comment>
<evidence type="ECO:0000256" key="2">
    <source>
        <dbReference type="ARBA" id="ARBA00006448"/>
    </source>
</evidence>
<feature type="transmembrane region" description="Helical" evidence="7">
    <location>
        <begin position="12"/>
        <end position="33"/>
    </location>
</feature>
<keyword evidence="6 7" id="KW-0472">Membrane</keyword>
<dbReference type="PANTHER" id="PTHR34582:SF6">
    <property type="entry name" value="UPF0702 TRANSMEMBRANE PROTEIN YCAP"/>
    <property type="match status" value="1"/>
</dbReference>
<dbReference type="Proteomes" id="UP000199041">
    <property type="component" value="Unassembled WGS sequence"/>
</dbReference>
<dbReference type="InterPro" id="IPR007353">
    <property type="entry name" value="DUF421"/>
</dbReference>
<name>A0A1H3YZL1_9BACT</name>
<keyword evidence="10" id="KW-1185">Reference proteome</keyword>
<dbReference type="OrthoDB" id="9793799at2"/>
<keyword evidence="3" id="KW-1003">Cell membrane</keyword>
<feature type="transmembrane region" description="Helical" evidence="7">
    <location>
        <begin position="45"/>
        <end position="64"/>
    </location>
</feature>
<gene>
    <name evidence="9" type="ORF">SAMN05192529_109134</name>
</gene>
<evidence type="ECO:0000256" key="5">
    <source>
        <dbReference type="ARBA" id="ARBA00022989"/>
    </source>
</evidence>
<comment type="subcellular location">
    <subcellularLocation>
        <location evidence="1">Cell membrane</location>
        <topology evidence="1">Multi-pass membrane protein</topology>
    </subcellularLocation>
</comment>
<evidence type="ECO:0000256" key="7">
    <source>
        <dbReference type="SAM" id="Phobius"/>
    </source>
</evidence>
<reference evidence="9 10" key="1">
    <citation type="submission" date="2016-10" db="EMBL/GenBank/DDBJ databases">
        <authorList>
            <person name="de Groot N.N."/>
        </authorList>
    </citation>
    <scope>NUCLEOTIDE SEQUENCE [LARGE SCALE GENOMIC DNA]</scope>
    <source>
        <strain evidence="9 10">Vu-144</strain>
    </source>
</reference>
<dbReference type="EMBL" id="FNQY01000009">
    <property type="protein sequence ID" value="SEA16601.1"/>
    <property type="molecule type" value="Genomic_DNA"/>
</dbReference>
<proteinExistence type="inferred from homology"/>
<evidence type="ECO:0000313" key="9">
    <source>
        <dbReference type="EMBL" id="SEA16601.1"/>
    </source>
</evidence>
<dbReference type="GO" id="GO:0005886">
    <property type="term" value="C:plasma membrane"/>
    <property type="evidence" value="ECO:0007669"/>
    <property type="project" value="UniProtKB-SubCell"/>
</dbReference>
<evidence type="ECO:0000256" key="4">
    <source>
        <dbReference type="ARBA" id="ARBA00022692"/>
    </source>
</evidence>
<dbReference type="RefSeq" id="WP_091397256.1">
    <property type="nucleotide sequence ID" value="NZ_FNQY01000009.1"/>
</dbReference>
<evidence type="ECO:0000256" key="6">
    <source>
        <dbReference type="ARBA" id="ARBA00023136"/>
    </source>
</evidence>
<evidence type="ECO:0000256" key="3">
    <source>
        <dbReference type="ARBA" id="ARBA00022475"/>
    </source>
</evidence>
<dbReference type="AlphaFoldDB" id="A0A1H3YZL1"/>